<dbReference type="RefSeq" id="WP_033675597.1">
    <property type="nucleotide sequence ID" value="NZ_JOTM01000016.1"/>
</dbReference>
<protein>
    <submittedName>
        <fullName evidence="2">Erythromycin esterase</fullName>
    </submittedName>
</protein>
<dbReference type="STRING" id="574375.AZF08_17560"/>
<evidence type="ECO:0000256" key="1">
    <source>
        <dbReference type="SAM" id="SignalP"/>
    </source>
</evidence>
<dbReference type="PANTHER" id="PTHR31299">
    <property type="entry name" value="ESTERASE, PUTATIVE (AFU_ORTHOLOGUE AFUA_1G05850)-RELATED"/>
    <property type="match status" value="1"/>
</dbReference>
<name>A0A073KAG0_9BACI</name>
<gene>
    <name evidence="2" type="ORF">BAGA_08990</name>
</gene>
<dbReference type="Proteomes" id="UP000027778">
    <property type="component" value="Unassembled WGS sequence"/>
</dbReference>
<dbReference type="Gene3D" id="1.20.1440.30">
    <property type="entry name" value="Biosynthetic Protein domain"/>
    <property type="match status" value="1"/>
</dbReference>
<evidence type="ECO:0000313" key="2">
    <source>
        <dbReference type="EMBL" id="KEK23417.1"/>
    </source>
</evidence>
<dbReference type="Pfam" id="PF05139">
    <property type="entry name" value="Erythro_esteras"/>
    <property type="match status" value="1"/>
</dbReference>
<dbReference type="CDD" id="cd14728">
    <property type="entry name" value="Ere-like"/>
    <property type="match status" value="1"/>
</dbReference>
<dbReference type="Gene3D" id="3.30.1870.10">
    <property type="entry name" value="EreA-like, domain 2"/>
    <property type="match status" value="1"/>
</dbReference>
<organism evidence="2 3">
    <name type="scientific">Bacillus gaemokensis</name>
    <dbReference type="NCBI Taxonomy" id="574375"/>
    <lineage>
        <taxon>Bacteria</taxon>
        <taxon>Bacillati</taxon>
        <taxon>Bacillota</taxon>
        <taxon>Bacilli</taxon>
        <taxon>Bacillales</taxon>
        <taxon>Bacillaceae</taxon>
        <taxon>Bacillus</taxon>
        <taxon>Bacillus cereus group</taxon>
    </lineage>
</organism>
<feature type="chain" id="PRO_5001690984" evidence="1">
    <location>
        <begin position="26"/>
        <end position="452"/>
    </location>
</feature>
<proteinExistence type="predicted"/>
<dbReference type="GO" id="GO:0046677">
    <property type="term" value="P:response to antibiotic"/>
    <property type="evidence" value="ECO:0007669"/>
    <property type="project" value="InterPro"/>
</dbReference>
<keyword evidence="3" id="KW-1185">Reference proteome</keyword>
<dbReference type="Gene3D" id="3.40.1660.10">
    <property type="entry name" value="EreA-like (biosynthetic domain)"/>
    <property type="match status" value="1"/>
</dbReference>
<reference evidence="2 3" key="1">
    <citation type="submission" date="2014-06" db="EMBL/GenBank/DDBJ databases">
        <title>Draft genome sequence of Bacillus gaemokensis JCM 15801 (MCCC 1A00707).</title>
        <authorList>
            <person name="Lai Q."/>
            <person name="Liu Y."/>
            <person name="Shao Z."/>
        </authorList>
    </citation>
    <scope>NUCLEOTIDE SEQUENCE [LARGE SCALE GENOMIC DNA]</scope>
    <source>
        <strain evidence="2 3">JCM 15801</strain>
    </source>
</reference>
<evidence type="ECO:0000313" key="3">
    <source>
        <dbReference type="Proteomes" id="UP000027778"/>
    </source>
</evidence>
<dbReference type="eggNOG" id="COG2312">
    <property type="taxonomic scope" value="Bacteria"/>
</dbReference>
<keyword evidence="1" id="KW-0732">Signal</keyword>
<comment type="caution">
    <text evidence="2">The sequence shown here is derived from an EMBL/GenBank/DDBJ whole genome shotgun (WGS) entry which is preliminary data.</text>
</comment>
<feature type="signal peptide" evidence="1">
    <location>
        <begin position="1"/>
        <end position="25"/>
    </location>
</feature>
<sequence>MFSKWKKGLVTTLFALTTFSTMASAEELPADQQKWQKWVSENAVKLQEPTASSNDDLSFLKQTLQDKRIVLLGESTHGSTEMNQLKVRMIKYLHEEMGYDVIAFESGFAEANTVYQNLDDLTAEQAMKKAIHGTWFTEDVEELFQYIKEQKEKGTPLILTGFDINIPWNASTATFATFANEWISKLNPEIGKLLVEAEEEIVKYRSVSSYEEFQAMQSPLLRKYEKVTEFIQQHTNELQQVAPKTSYDVNFLEKSIKIRIDTLKTHIPNEVKDKLYIPPQPVFSDFSYYSRDKQMGQNLAWLSELQYKNKKIIVWGHNYHIRKQNSKMLKADPYPIPFPNMMDVMPKYLKNQMYSMGLYAYSGSSLGSNNDGPFPVNEKHAANSIEEILKSAQHPQVFVNIKGETNRPETSWMYMPIIGLHWGQKDKAEIMIPNQQYDGILWLEHITPSQIK</sequence>
<dbReference type="InterPro" id="IPR007815">
    <property type="entry name" value="Emycin_Estase"/>
</dbReference>
<dbReference type="PANTHER" id="PTHR31299:SF0">
    <property type="entry name" value="ESTERASE, PUTATIVE (AFU_ORTHOLOGUE AFUA_1G05850)-RELATED"/>
    <property type="match status" value="1"/>
</dbReference>
<accession>A0A073KAG0</accession>
<dbReference type="EMBL" id="JOTM01000016">
    <property type="protein sequence ID" value="KEK23417.1"/>
    <property type="molecule type" value="Genomic_DNA"/>
</dbReference>
<dbReference type="SUPFAM" id="SSF159501">
    <property type="entry name" value="EreA/ChaN-like"/>
    <property type="match status" value="1"/>
</dbReference>
<dbReference type="AlphaFoldDB" id="A0A073KAG0"/>
<dbReference type="OrthoDB" id="9810066at2"/>
<dbReference type="InterPro" id="IPR052036">
    <property type="entry name" value="Hydrolase/PRTase-associated"/>
</dbReference>